<dbReference type="EMBL" id="RQZG01000025">
    <property type="protein sequence ID" value="RRD03200.1"/>
    <property type="molecule type" value="Genomic_DNA"/>
</dbReference>
<accession>A0A3P1T1C8</accession>
<dbReference type="AlphaFoldDB" id="A0A3P1T1C8"/>
<dbReference type="Proteomes" id="UP000280819">
    <property type="component" value="Unassembled WGS sequence"/>
</dbReference>
<dbReference type="InterPro" id="IPR025518">
    <property type="entry name" value="DUF4406"/>
</dbReference>
<evidence type="ECO:0000313" key="1">
    <source>
        <dbReference type="EMBL" id="RRD03200.1"/>
    </source>
</evidence>
<dbReference type="OrthoDB" id="2376767at2"/>
<sequence length="136" mass="14573">MPGRGGGAVSAPILYIAGPITGIKNHGRRFERAAMELATAGCNTLNPARNLPKANPGLTSGLVSRMFPTWHDWMRAGLAQLIEADGVALLPGWEDSEGASWERRIAEEVLAIPALPIVDWVRLGGRLPEPSEGVRQ</sequence>
<name>A0A3P1T1C8_9ACTN</name>
<organism evidence="1 2">
    <name type="scientific">Arachnia propionica</name>
    <dbReference type="NCBI Taxonomy" id="1750"/>
    <lineage>
        <taxon>Bacteria</taxon>
        <taxon>Bacillati</taxon>
        <taxon>Actinomycetota</taxon>
        <taxon>Actinomycetes</taxon>
        <taxon>Propionibacteriales</taxon>
        <taxon>Propionibacteriaceae</taxon>
        <taxon>Arachnia</taxon>
    </lineage>
</organism>
<proteinExistence type="predicted"/>
<dbReference type="SUPFAM" id="SSF52309">
    <property type="entry name" value="N-(deoxy)ribosyltransferase-like"/>
    <property type="match status" value="1"/>
</dbReference>
<evidence type="ECO:0000313" key="2">
    <source>
        <dbReference type="Proteomes" id="UP000280819"/>
    </source>
</evidence>
<dbReference type="Gene3D" id="3.40.50.10400">
    <property type="entry name" value="Hypothetical protein PA1492"/>
    <property type="match status" value="1"/>
</dbReference>
<reference evidence="1 2" key="1">
    <citation type="submission" date="2018-11" db="EMBL/GenBank/DDBJ databases">
        <title>Genomes From Bacteria Associated with the Canine Oral Cavity: a Test Case for Automated Genome-Based Taxonomic Assignment.</title>
        <authorList>
            <person name="Coil D.A."/>
            <person name="Jospin G."/>
            <person name="Darling A.E."/>
            <person name="Wallis C."/>
            <person name="Davis I.J."/>
            <person name="Harris S."/>
            <person name="Eisen J.A."/>
            <person name="Holcombe L.J."/>
            <person name="O'Flynn C."/>
        </authorList>
    </citation>
    <scope>NUCLEOTIDE SEQUENCE [LARGE SCALE GENOMIC DNA]</scope>
    <source>
        <strain evidence="1 2">OH887_COT-365</strain>
    </source>
</reference>
<protein>
    <submittedName>
        <fullName evidence="1">DUF4406 domain-containing protein</fullName>
    </submittedName>
</protein>
<dbReference type="Pfam" id="PF14359">
    <property type="entry name" value="DUF4406"/>
    <property type="match status" value="1"/>
</dbReference>
<gene>
    <name evidence="1" type="ORF">EII34_14935</name>
</gene>
<comment type="caution">
    <text evidence="1">The sequence shown here is derived from an EMBL/GenBank/DDBJ whole genome shotgun (WGS) entry which is preliminary data.</text>
</comment>